<dbReference type="EMBL" id="LGTQ01000009">
    <property type="protein sequence ID" value="KPM48024.1"/>
    <property type="molecule type" value="Genomic_DNA"/>
</dbReference>
<accession>A0A0P7BSX3</accession>
<organism evidence="1 2">
    <name type="scientific">Jiulongibacter sediminis</name>
    <dbReference type="NCBI Taxonomy" id="1605367"/>
    <lineage>
        <taxon>Bacteria</taxon>
        <taxon>Pseudomonadati</taxon>
        <taxon>Bacteroidota</taxon>
        <taxon>Cytophagia</taxon>
        <taxon>Cytophagales</taxon>
        <taxon>Leadbetterellaceae</taxon>
        <taxon>Jiulongibacter</taxon>
    </lineage>
</organism>
<evidence type="ECO:0000313" key="1">
    <source>
        <dbReference type="EMBL" id="KPM48024.1"/>
    </source>
</evidence>
<dbReference type="RefSeq" id="WP_055148703.1">
    <property type="nucleotide sequence ID" value="NZ_JXSZ01000009.1"/>
</dbReference>
<evidence type="ECO:0000313" key="2">
    <source>
        <dbReference type="Proteomes" id="UP000050454"/>
    </source>
</evidence>
<proteinExistence type="predicted"/>
<gene>
    <name evidence="1" type="ORF">AFM12_12530</name>
</gene>
<reference evidence="1 2" key="1">
    <citation type="submission" date="2015-07" db="EMBL/GenBank/DDBJ databases">
        <title>The draft genome sequence of Leadbetterella sp. JN14-9.</title>
        <authorList>
            <person name="Liu Y."/>
            <person name="Du J."/>
            <person name="Shao Z."/>
        </authorList>
    </citation>
    <scope>NUCLEOTIDE SEQUENCE [LARGE SCALE GENOMIC DNA]</scope>
    <source>
        <strain evidence="1 2">JN14-9</strain>
    </source>
</reference>
<dbReference type="OrthoDB" id="1120381at2"/>
<sequence length="219" mass="25463">MSAVAPIVSPIIKEKKLKINLKRIKSARTLEYLKKNALADISDLDKIVPLCYLEGIENDFLKHSKSYKLPYSVDDVWDAYINIPPAESWAGNRIGFSFSYNTDSKDFHYLHDQYHGLEVNQLIFIEIKLLFGLFKLAVTHHVNQISPEEKKIKLCYVEGGKSSGSQIITFKKISESESIVVHDTFYKSDSKFRDEKLYPFLHELIINQFHKNVRKYMDR</sequence>
<name>A0A0P7BSX3_9BACT</name>
<keyword evidence="2" id="KW-1185">Reference proteome</keyword>
<protein>
    <submittedName>
        <fullName evidence="1">Uncharacterized protein</fullName>
    </submittedName>
</protein>
<comment type="caution">
    <text evidence="1">The sequence shown here is derived from an EMBL/GenBank/DDBJ whole genome shotgun (WGS) entry which is preliminary data.</text>
</comment>
<dbReference type="AlphaFoldDB" id="A0A0P7BSX3"/>
<dbReference type="Proteomes" id="UP000050454">
    <property type="component" value="Unassembled WGS sequence"/>
</dbReference>